<dbReference type="Gene3D" id="2.10.109.10">
    <property type="entry name" value="Umud Fragment, subunit A"/>
    <property type="match status" value="1"/>
</dbReference>
<keyword evidence="6" id="KW-0742">SOS response</keyword>
<dbReference type="Proteomes" id="UP001453229">
    <property type="component" value="Chromosome"/>
</dbReference>
<dbReference type="InterPro" id="IPR050077">
    <property type="entry name" value="LexA_repressor"/>
</dbReference>
<proteinExistence type="inferred from homology"/>
<keyword evidence="5" id="KW-0234">DNA repair</keyword>
<keyword evidence="9" id="KW-0548">Nucleotidyltransferase</keyword>
<evidence type="ECO:0000259" key="8">
    <source>
        <dbReference type="Pfam" id="PF00717"/>
    </source>
</evidence>
<reference evidence="9 10" key="1">
    <citation type="submission" date="2024-04" db="EMBL/GenBank/DDBJ databases">
        <title>Salinicola lusitanus LLJ914,a marine bacterium isolated from the Okinawa Trough.</title>
        <authorList>
            <person name="Li J."/>
        </authorList>
    </citation>
    <scope>NUCLEOTIDE SEQUENCE [LARGE SCALE GENOMIC DNA]</scope>
    <source>
        <strain evidence="9 10">LLJ914</strain>
    </source>
</reference>
<dbReference type="CDD" id="cd06529">
    <property type="entry name" value="S24_LexA-like"/>
    <property type="match status" value="1"/>
</dbReference>
<keyword evidence="10" id="KW-1185">Reference proteome</keyword>
<evidence type="ECO:0000256" key="6">
    <source>
        <dbReference type="ARBA" id="ARBA00023236"/>
    </source>
</evidence>
<dbReference type="InterPro" id="IPR006197">
    <property type="entry name" value="Peptidase_S24_LexA"/>
</dbReference>
<evidence type="ECO:0000256" key="5">
    <source>
        <dbReference type="ARBA" id="ARBA00023204"/>
    </source>
</evidence>
<dbReference type="Pfam" id="PF00717">
    <property type="entry name" value="Peptidase_S24"/>
    <property type="match status" value="1"/>
</dbReference>
<comment type="similarity">
    <text evidence="1 7">Belongs to the peptidase S24 family.</text>
</comment>
<sequence length="148" mass="15954">MTIPVQYLGQCDQSAQPVMIPLAAGEARAGFPSPADDYIEAELDLIAHIVQRPSATFYVRAAGDSMERYGIFSGDILVVDRSLEPVEGDVVVIAVDGEITCKRLGKIGKRPYLLAGNEAYKPIPLANAECHVWGVVTHNVHSHRGGRG</sequence>
<name>A0ABZ3CQI3_9GAMM</name>
<dbReference type="PRINTS" id="PR00726">
    <property type="entry name" value="LEXASERPTASE"/>
</dbReference>
<keyword evidence="2" id="KW-0227">DNA damage</keyword>
<dbReference type="EMBL" id="CP151919">
    <property type="protein sequence ID" value="XAD53448.1"/>
    <property type="molecule type" value="Genomic_DNA"/>
</dbReference>
<dbReference type="GO" id="GO:0003887">
    <property type="term" value="F:DNA-directed DNA polymerase activity"/>
    <property type="evidence" value="ECO:0007669"/>
    <property type="project" value="UniProtKB-EC"/>
</dbReference>
<evidence type="ECO:0000313" key="10">
    <source>
        <dbReference type="Proteomes" id="UP001453229"/>
    </source>
</evidence>
<protein>
    <submittedName>
        <fullName evidence="9">Translesion error-prone DNA polymerase V autoproteolytic subunit</fullName>
        <ecNumber evidence="9">2.7.7.7</ecNumber>
    </submittedName>
</protein>
<evidence type="ECO:0000256" key="3">
    <source>
        <dbReference type="ARBA" id="ARBA00022801"/>
    </source>
</evidence>
<keyword evidence="9" id="KW-0808">Transferase</keyword>
<dbReference type="NCBIfam" id="NF007621">
    <property type="entry name" value="PRK10276.1"/>
    <property type="match status" value="1"/>
</dbReference>
<dbReference type="PANTHER" id="PTHR33516:SF2">
    <property type="entry name" value="LEXA REPRESSOR-RELATED"/>
    <property type="match status" value="1"/>
</dbReference>
<evidence type="ECO:0000256" key="1">
    <source>
        <dbReference type="ARBA" id="ARBA00007484"/>
    </source>
</evidence>
<dbReference type="InterPro" id="IPR036286">
    <property type="entry name" value="LexA/Signal_pep-like_sf"/>
</dbReference>
<dbReference type="SUPFAM" id="SSF51306">
    <property type="entry name" value="LexA/Signal peptidase"/>
    <property type="match status" value="1"/>
</dbReference>
<evidence type="ECO:0000313" key="9">
    <source>
        <dbReference type="EMBL" id="XAD53448.1"/>
    </source>
</evidence>
<evidence type="ECO:0000256" key="4">
    <source>
        <dbReference type="ARBA" id="ARBA00022813"/>
    </source>
</evidence>
<keyword evidence="4 7" id="KW-0068">Autocatalytic cleavage</keyword>
<organism evidence="9 10">
    <name type="scientific">Salinicola lusitanus</name>
    <dbReference type="NCBI Taxonomy" id="1949085"/>
    <lineage>
        <taxon>Bacteria</taxon>
        <taxon>Pseudomonadati</taxon>
        <taxon>Pseudomonadota</taxon>
        <taxon>Gammaproteobacteria</taxon>
        <taxon>Oceanospirillales</taxon>
        <taxon>Halomonadaceae</taxon>
        <taxon>Salinicola</taxon>
    </lineage>
</organism>
<dbReference type="InterPro" id="IPR015927">
    <property type="entry name" value="Peptidase_S24_S26A/B/C"/>
</dbReference>
<feature type="domain" description="Peptidase S24/S26A/S26B/S26C" evidence="8">
    <location>
        <begin position="22"/>
        <end position="136"/>
    </location>
</feature>
<dbReference type="InterPro" id="IPR039418">
    <property type="entry name" value="LexA-like"/>
</dbReference>
<keyword evidence="3 7" id="KW-0378">Hydrolase</keyword>
<dbReference type="EC" id="2.7.7.7" evidence="9"/>
<evidence type="ECO:0000256" key="7">
    <source>
        <dbReference type="RuleBase" id="RU003991"/>
    </source>
</evidence>
<dbReference type="PANTHER" id="PTHR33516">
    <property type="entry name" value="LEXA REPRESSOR"/>
    <property type="match status" value="1"/>
</dbReference>
<evidence type="ECO:0000256" key="2">
    <source>
        <dbReference type="ARBA" id="ARBA00022763"/>
    </source>
</evidence>
<gene>
    <name evidence="9" type="primary">umuD</name>
    <name evidence="9" type="ORF">AAGT95_16610</name>
</gene>
<accession>A0ABZ3CQI3</accession>
<dbReference type="RefSeq" id="WP_342594508.1">
    <property type="nucleotide sequence ID" value="NZ_CP151919.1"/>
</dbReference>